<dbReference type="InParanoid" id="A0A1Q3DJX0"/>
<dbReference type="AlphaFoldDB" id="A0A1Q3DJX0"/>
<evidence type="ECO:0000313" key="2">
    <source>
        <dbReference type="Proteomes" id="UP000187406"/>
    </source>
</evidence>
<dbReference type="PANTHER" id="PTHR33710">
    <property type="entry name" value="BNAC02G09200D PROTEIN"/>
    <property type="match status" value="1"/>
</dbReference>
<proteinExistence type="predicted"/>
<gene>
    <name evidence="1" type="ORF">CFOL_v3_36077</name>
</gene>
<accession>A0A1Q3DJX0</accession>
<dbReference type="InterPro" id="IPR036691">
    <property type="entry name" value="Endo/exonu/phosph_ase_sf"/>
</dbReference>
<dbReference type="SUPFAM" id="SSF56219">
    <property type="entry name" value="DNase I-like"/>
    <property type="match status" value="1"/>
</dbReference>
<comment type="caution">
    <text evidence="1">The sequence shown here is derived from an EMBL/GenBank/DDBJ whole genome shotgun (WGS) entry which is preliminary data.</text>
</comment>
<dbReference type="Proteomes" id="UP000187406">
    <property type="component" value="Unassembled WGS sequence"/>
</dbReference>
<dbReference type="EMBL" id="BDDD01011094">
    <property type="protein sequence ID" value="GAV92699.1"/>
    <property type="molecule type" value="Genomic_DNA"/>
</dbReference>
<dbReference type="PANTHER" id="PTHR33710:SF79">
    <property type="entry name" value="OS06G0205337 PROTEIN"/>
    <property type="match status" value="1"/>
</dbReference>
<name>A0A1Q3DJX0_CEPFO</name>
<protein>
    <recommendedName>
        <fullName evidence="3">Exo_endo_phos domain-containing protein</fullName>
    </recommendedName>
</protein>
<sequence length="153" mass="17826">MSEFGDCIRKCEVEDLRQTGCFYTWNNKRAGVEAVSKKLDRALGNWGWFKEFNHVQAFFPTLGVSDHSPCILQLKTSCRSGLRPFKYLNAWASHPEFLDVVRRVWAQPVDGNPLEAVGRKLRMLKQVLKEFHRKHFNNLTLECTKIKQLIDDQ</sequence>
<evidence type="ECO:0000313" key="1">
    <source>
        <dbReference type="EMBL" id="GAV92699.1"/>
    </source>
</evidence>
<dbReference type="OrthoDB" id="1224909at2759"/>
<organism evidence="1 2">
    <name type="scientific">Cephalotus follicularis</name>
    <name type="common">Albany pitcher plant</name>
    <dbReference type="NCBI Taxonomy" id="3775"/>
    <lineage>
        <taxon>Eukaryota</taxon>
        <taxon>Viridiplantae</taxon>
        <taxon>Streptophyta</taxon>
        <taxon>Embryophyta</taxon>
        <taxon>Tracheophyta</taxon>
        <taxon>Spermatophyta</taxon>
        <taxon>Magnoliopsida</taxon>
        <taxon>eudicotyledons</taxon>
        <taxon>Gunneridae</taxon>
        <taxon>Pentapetalae</taxon>
        <taxon>rosids</taxon>
        <taxon>fabids</taxon>
        <taxon>Oxalidales</taxon>
        <taxon>Cephalotaceae</taxon>
        <taxon>Cephalotus</taxon>
    </lineage>
</organism>
<evidence type="ECO:0008006" key="3">
    <source>
        <dbReference type="Google" id="ProtNLM"/>
    </source>
</evidence>
<keyword evidence="2" id="KW-1185">Reference proteome</keyword>
<reference evidence="2" key="1">
    <citation type="submission" date="2016-04" db="EMBL/GenBank/DDBJ databases">
        <title>Cephalotus genome sequencing.</title>
        <authorList>
            <person name="Fukushima K."/>
            <person name="Hasebe M."/>
            <person name="Fang X."/>
        </authorList>
    </citation>
    <scope>NUCLEOTIDE SEQUENCE [LARGE SCALE GENOMIC DNA]</scope>
    <source>
        <strain evidence="2">cv. St1</strain>
    </source>
</reference>